<evidence type="ECO:0000313" key="3">
    <source>
        <dbReference type="Proteomes" id="UP000702952"/>
    </source>
</evidence>
<feature type="domain" description="DUF559" evidence="1">
    <location>
        <begin position="10"/>
        <end position="117"/>
    </location>
</feature>
<dbReference type="InterPro" id="IPR011335">
    <property type="entry name" value="Restrct_endonuc-II-like"/>
</dbReference>
<dbReference type="GO" id="GO:0004519">
    <property type="term" value="F:endonuclease activity"/>
    <property type="evidence" value="ECO:0007669"/>
    <property type="project" value="UniProtKB-KW"/>
</dbReference>
<dbReference type="PANTHER" id="PTHR38590:SF1">
    <property type="entry name" value="BLL0828 PROTEIN"/>
    <property type="match status" value="1"/>
</dbReference>
<dbReference type="AlphaFoldDB" id="A0AA44J7S4"/>
<evidence type="ECO:0000259" key="1">
    <source>
        <dbReference type="Pfam" id="PF04480"/>
    </source>
</evidence>
<dbReference type="CDD" id="cd01038">
    <property type="entry name" value="Endonuclease_DUF559"/>
    <property type="match status" value="1"/>
</dbReference>
<name>A0AA44J7S4_AGRTU</name>
<reference evidence="2" key="1">
    <citation type="journal article" date="2020" name="Science">
        <title>Unexpected conservation and global transmission of agrobacterial virulence plasmids.</title>
        <authorList>
            <person name="Weisberg A.J."/>
            <person name="Davis E.W. 2nd"/>
            <person name="Tabima J."/>
            <person name="Belcher M.S."/>
            <person name="Miller M."/>
            <person name="Kuo C.H."/>
            <person name="Loper J.E."/>
            <person name="Grunwald N.J."/>
            <person name="Putnam M.L."/>
            <person name="Chang J.H."/>
        </authorList>
    </citation>
    <scope>NUCLEOTIDE SEQUENCE</scope>
    <source>
        <strain evidence="2">17-1853-1a</strain>
    </source>
</reference>
<sequence length="122" mass="14386">MPHAKVSPRHRKHARQMRKVMTGAELKFWNAVRAHRLAGLSFRRQLPVAGYIVDFTCPSHKIIVELDRFQHAEDAAADYDRQRTETLEQCGWRVLRFWNEDVVKDMHNVCLHIIRTVKESQP</sequence>
<dbReference type="SUPFAM" id="SSF52980">
    <property type="entry name" value="Restriction endonuclease-like"/>
    <property type="match status" value="1"/>
</dbReference>
<dbReference type="InterPro" id="IPR007569">
    <property type="entry name" value="DUF559"/>
</dbReference>
<dbReference type="PANTHER" id="PTHR38590">
    <property type="entry name" value="BLL0828 PROTEIN"/>
    <property type="match status" value="1"/>
</dbReference>
<proteinExistence type="predicted"/>
<dbReference type="InterPro" id="IPR047216">
    <property type="entry name" value="Endonuclease_DUF559_bact"/>
</dbReference>
<dbReference type="Pfam" id="PF04480">
    <property type="entry name" value="DUF559"/>
    <property type="match status" value="1"/>
</dbReference>
<comment type="caution">
    <text evidence="2">The sequence shown here is derived from an EMBL/GenBank/DDBJ whole genome shotgun (WGS) entry which is preliminary data.</text>
</comment>
<gene>
    <name evidence="2" type="ORF">G6M46_03490</name>
</gene>
<accession>A0AA44J7S4</accession>
<dbReference type="Proteomes" id="UP000702952">
    <property type="component" value="Unassembled WGS sequence"/>
</dbReference>
<protein>
    <submittedName>
        <fullName evidence="2">Endonuclease domain-containing protein</fullName>
    </submittedName>
</protein>
<keyword evidence="2" id="KW-0540">Nuclease</keyword>
<keyword evidence="2" id="KW-0378">Hydrolase</keyword>
<organism evidence="2 3">
    <name type="scientific">Agrobacterium tumefaciens</name>
    <dbReference type="NCBI Taxonomy" id="358"/>
    <lineage>
        <taxon>Bacteria</taxon>
        <taxon>Pseudomonadati</taxon>
        <taxon>Pseudomonadota</taxon>
        <taxon>Alphaproteobacteria</taxon>
        <taxon>Hyphomicrobiales</taxon>
        <taxon>Rhizobiaceae</taxon>
        <taxon>Rhizobium/Agrobacterium group</taxon>
        <taxon>Agrobacterium</taxon>
        <taxon>Agrobacterium tumefaciens complex</taxon>
    </lineage>
</organism>
<evidence type="ECO:0000313" key="2">
    <source>
        <dbReference type="EMBL" id="NTC27222.1"/>
    </source>
</evidence>
<keyword evidence="2" id="KW-0255">Endonuclease</keyword>
<dbReference type="Gene3D" id="3.40.960.10">
    <property type="entry name" value="VSR Endonuclease"/>
    <property type="match status" value="1"/>
</dbReference>
<dbReference type="EMBL" id="JAAMAY010000005">
    <property type="protein sequence ID" value="NTC27222.1"/>
    <property type="molecule type" value="Genomic_DNA"/>
</dbReference>